<keyword evidence="4" id="KW-0145">Chemotaxis</keyword>
<keyword evidence="7" id="KW-1185">Reference proteome</keyword>
<dbReference type="EC" id="3.1.1.61" evidence="2"/>
<dbReference type="CDD" id="cd16432">
    <property type="entry name" value="CheB_Rec"/>
    <property type="match status" value="1"/>
</dbReference>
<protein>
    <recommendedName>
        <fullName evidence="2">protein-glutamate methylesterase</fullName>
        <ecNumber evidence="2">3.1.1.61</ecNumber>
    </recommendedName>
</protein>
<dbReference type="RefSeq" id="WP_306065484.1">
    <property type="nucleotide sequence ID" value="NZ_JAROCA020000001.1"/>
</dbReference>
<dbReference type="PANTHER" id="PTHR42872:SF6">
    <property type="entry name" value="PROTEIN-GLUTAMATE METHYLESTERASE_PROTEIN-GLUTAMINE GLUTAMINASE"/>
    <property type="match status" value="1"/>
</dbReference>
<dbReference type="InterPro" id="IPR035909">
    <property type="entry name" value="CheB_C"/>
</dbReference>
<feature type="domain" description="CheB-type methylesterase" evidence="5">
    <location>
        <begin position="11"/>
        <end position="205"/>
    </location>
</feature>
<dbReference type="InterPro" id="IPR000673">
    <property type="entry name" value="Sig_transdc_resp-reg_Me-estase"/>
</dbReference>
<name>A0ABU5CHS7_9BACI</name>
<evidence type="ECO:0000313" key="7">
    <source>
        <dbReference type="Proteomes" id="UP001228376"/>
    </source>
</evidence>
<feature type="active site" evidence="4">
    <location>
        <position position="23"/>
    </location>
</feature>
<dbReference type="EMBL" id="JAROCA020000001">
    <property type="protein sequence ID" value="MDY0405870.1"/>
    <property type="molecule type" value="Genomic_DNA"/>
</dbReference>
<evidence type="ECO:0000259" key="5">
    <source>
        <dbReference type="PROSITE" id="PS50122"/>
    </source>
</evidence>
<comment type="catalytic activity">
    <reaction evidence="3">
        <text>[protein]-L-glutamate 5-O-methyl ester + H2O = L-glutamyl-[protein] + methanol + H(+)</text>
        <dbReference type="Rhea" id="RHEA:23236"/>
        <dbReference type="Rhea" id="RHEA-COMP:10208"/>
        <dbReference type="Rhea" id="RHEA-COMP:10311"/>
        <dbReference type="ChEBI" id="CHEBI:15377"/>
        <dbReference type="ChEBI" id="CHEBI:15378"/>
        <dbReference type="ChEBI" id="CHEBI:17790"/>
        <dbReference type="ChEBI" id="CHEBI:29973"/>
        <dbReference type="ChEBI" id="CHEBI:82795"/>
        <dbReference type="EC" id="3.1.1.61"/>
    </reaction>
</comment>
<evidence type="ECO:0000256" key="4">
    <source>
        <dbReference type="PROSITE-ProRule" id="PRU00050"/>
    </source>
</evidence>
<dbReference type="SUPFAM" id="SSF52738">
    <property type="entry name" value="Methylesterase CheB, C-terminal domain"/>
    <property type="match status" value="1"/>
</dbReference>
<keyword evidence="1 4" id="KW-0378">Hydrolase</keyword>
<evidence type="ECO:0000313" key="6">
    <source>
        <dbReference type="EMBL" id="MDY0405870.1"/>
    </source>
</evidence>
<evidence type="ECO:0000256" key="2">
    <source>
        <dbReference type="ARBA" id="ARBA00039140"/>
    </source>
</evidence>
<dbReference type="Pfam" id="PF01339">
    <property type="entry name" value="CheB_methylest"/>
    <property type="match status" value="1"/>
</dbReference>
<dbReference type="Gene3D" id="3.40.50.180">
    <property type="entry name" value="Methylesterase CheB, C-terminal domain"/>
    <property type="match status" value="1"/>
</dbReference>
<evidence type="ECO:0000256" key="3">
    <source>
        <dbReference type="ARBA" id="ARBA00048267"/>
    </source>
</evidence>
<comment type="caution">
    <text evidence="6">The sequence shown here is derived from an EMBL/GenBank/DDBJ whole genome shotgun (WGS) entry which is preliminary data.</text>
</comment>
<organism evidence="6 7">
    <name type="scientific">Tigheibacillus jepli</name>
    <dbReference type="NCBI Taxonomy" id="3035914"/>
    <lineage>
        <taxon>Bacteria</taxon>
        <taxon>Bacillati</taxon>
        <taxon>Bacillota</taxon>
        <taxon>Bacilli</taxon>
        <taxon>Bacillales</taxon>
        <taxon>Bacillaceae</taxon>
        <taxon>Tigheibacillus</taxon>
    </lineage>
</organism>
<evidence type="ECO:0000256" key="1">
    <source>
        <dbReference type="ARBA" id="ARBA00022801"/>
    </source>
</evidence>
<accession>A0ABU5CHS7</accession>
<dbReference type="Proteomes" id="UP001228376">
    <property type="component" value="Unassembled WGS sequence"/>
</dbReference>
<dbReference type="PROSITE" id="PS50122">
    <property type="entry name" value="CHEB"/>
    <property type="match status" value="1"/>
</dbReference>
<feature type="active site" evidence="4">
    <location>
        <position position="50"/>
    </location>
</feature>
<reference evidence="6 7" key="1">
    <citation type="submission" date="2023-10" db="EMBL/GenBank/DDBJ databases">
        <title>179-bfca-hs.</title>
        <authorList>
            <person name="Miliotis G."/>
            <person name="Sengupta P."/>
            <person name="Hameed A."/>
            <person name="Chuvochina M."/>
            <person name="Mcdonagh F."/>
            <person name="Simpson A.C."/>
            <person name="Singh N.K."/>
            <person name="Rekha P.D."/>
            <person name="Raman K."/>
            <person name="Hugenholtz P."/>
            <person name="Venkateswaran K."/>
        </authorList>
    </citation>
    <scope>NUCLEOTIDE SEQUENCE [LARGE SCALE GENOMIC DNA]</scope>
    <source>
        <strain evidence="6 7">179-BFC-A-HS</strain>
    </source>
</reference>
<feature type="active site" evidence="4">
    <location>
        <position position="145"/>
    </location>
</feature>
<sequence>MEVHENVDIQEKAVTHLIAIGSSTGGPKALQQVLSDLPKHFETPILIVQHMPAGFTKMLAQRLNMVTDCFVKEAEQGEQIKKRTVYIAPAGFHMKLEKQQTGYTISLTQLPPVNGHRPSVNVMLKSLANLDLAIVAVILTGMGNDGTEGIKMLKSKQPSAVIIAEAQETAVVYGMPKSAAATNLVDYMLPLHQIGEKVKKIASLGGN</sequence>
<proteinExistence type="predicted"/>
<dbReference type="PANTHER" id="PTHR42872">
    <property type="entry name" value="PROTEIN-GLUTAMATE METHYLESTERASE/PROTEIN-GLUTAMINE GLUTAMINASE"/>
    <property type="match status" value="1"/>
</dbReference>
<gene>
    <name evidence="6" type="ORF">P5G51_011110</name>
</gene>